<keyword evidence="1" id="KW-0378">Hydrolase</keyword>
<sequence>MYPFQLEVCEDYQDLSQLAAQKIIEVMKSNPTGLYCFAGGDTPVLTLNLLVKAHQAGEIDLNKAHYIELDEWVGLDQKNPGSCLAYLQRELFGPAGVSLDRLHYFNALAADLSEECRKADQVITNAGGLTLTLLGVGVNGHLGFNEPGVDFEETAHVVALADATQTVGQKYFTSEVDRSQGITLGISQLLKAQVVIVEASGVKKQKAISHLLSGEVTNQWPVTSLYHHGNCLVVLDKEAMVSV</sequence>
<dbReference type="GO" id="GO:0005975">
    <property type="term" value="P:carbohydrate metabolic process"/>
    <property type="evidence" value="ECO:0007669"/>
    <property type="project" value="InterPro"/>
</dbReference>
<dbReference type="GO" id="GO:0019262">
    <property type="term" value="P:N-acetylneuraminate catabolic process"/>
    <property type="evidence" value="ECO:0007669"/>
    <property type="project" value="TreeGrafter"/>
</dbReference>
<evidence type="ECO:0000313" key="5">
    <source>
        <dbReference type="Proteomes" id="UP000674938"/>
    </source>
</evidence>
<evidence type="ECO:0000256" key="1">
    <source>
        <dbReference type="ARBA" id="ARBA00022801"/>
    </source>
</evidence>
<comment type="caution">
    <text evidence="4">The sequence shown here is derived from an EMBL/GenBank/DDBJ whole genome shotgun (WGS) entry which is preliminary data.</text>
</comment>
<dbReference type="Pfam" id="PF01182">
    <property type="entry name" value="Glucosamine_iso"/>
    <property type="match status" value="1"/>
</dbReference>
<dbReference type="Gene3D" id="3.40.50.1360">
    <property type="match status" value="1"/>
</dbReference>
<dbReference type="PROSITE" id="PS01161">
    <property type="entry name" value="GLC_GALNAC_ISOMERASE"/>
    <property type="match status" value="1"/>
</dbReference>
<name>A0A940SW78_9ENTE</name>
<accession>A0A940SW78</accession>
<dbReference type="GO" id="GO:0004342">
    <property type="term" value="F:glucosamine-6-phosphate deaminase activity"/>
    <property type="evidence" value="ECO:0007669"/>
    <property type="project" value="InterPro"/>
</dbReference>
<dbReference type="GO" id="GO:0005737">
    <property type="term" value="C:cytoplasm"/>
    <property type="evidence" value="ECO:0007669"/>
    <property type="project" value="TreeGrafter"/>
</dbReference>
<dbReference type="InterPro" id="IPR006148">
    <property type="entry name" value="Glc/Gal-6P_isomerase"/>
</dbReference>
<dbReference type="PANTHER" id="PTHR11280">
    <property type="entry name" value="GLUCOSAMINE-6-PHOSPHATE ISOMERASE"/>
    <property type="match status" value="1"/>
</dbReference>
<dbReference type="GO" id="GO:0006046">
    <property type="term" value="P:N-acetylglucosamine catabolic process"/>
    <property type="evidence" value="ECO:0007669"/>
    <property type="project" value="TreeGrafter"/>
</dbReference>
<dbReference type="InterPro" id="IPR004547">
    <property type="entry name" value="Glucosamine6P_isomerase"/>
</dbReference>
<keyword evidence="5" id="KW-1185">Reference proteome</keyword>
<dbReference type="EMBL" id="JAEEGA010000011">
    <property type="protein sequence ID" value="MBP1042704.1"/>
    <property type="molecule type" value="Genomic_DNA"/>
</dbReference>
<dbReference type="AlphaFoldDB" id="A0A940SW78"/>
<organism evidence="4 5">
    <name type="scientific">Vagococcus allomyrinae</name>
    <dbReference type="NCBI Taxonomy" id="2794353"/>
    <lineage>
        <taxon>Bacteria</taxon>
        <taxon>Bacillati</taxon>
        <taxon>Bacillota</taxon>
        <taxon>Bacilli</taxon>
        <taxon>Lactobacillales</taxon>
        <taxon>Enterococcaceae</taxon>
        <taxon>Vagococcus</taxon>
    </lineage>
</organism>
<reference evidence="4" key="1">
    <citation type="submission" date="2020-12" db="EMBL/GenBank/DDBJ databases">
        <title>Vagococcus allomyrinae sp. nov. and Enterococcus lavae sp. nov., isolated from the larvae of Allomyrina dichotoma.</title>
        <authorList>
            <person name="Lee S.D."/>
        </authorList>
    </citation>
    <scope>NUCLEOTIDE SEQUENCE</scope>
    <source>
        <strain evidence="4">BWB3-3</strain>
    </source>
</reference>
<feature type="domain" description="Glucosamine/galactosamine-6-phosphate isomerase" evidence="3">
    <location>
        <begin position="13"/>
        <end position="226"/>
    </location>
</feature>
<proteinExistence type="predicted"/>
<gene>
    <name evidence="4" type="ORF">I6N95_16935</name>
</gene>
<dbReference type="RefSeq" id="WP_209530122.1">
    <property type="nucleotide sequence ID" value="NZ_JAEEGA010000011.1"/>
</dbReference>
<dbReference type="InterPro" id="IPR037171">
    <property type="entry name" value="NagB/RpiA_transferase-like"/>
</dbReference>
<evidence type="ECO:0000313" key="4">
    <source>
        <dbReference type="EMBL" id="MBP1042704.1"/>
    </source>
</evidence>
<dbReference type="GO" id="GO:0042802">
    <property type="term" value="F:identical protein binding"/>
    <property type="evidence" value="ECO:0007669"/>
    <property type="project" value="TreeGrafter"/>
</dbReference>
<dbReference type="SUPFAM" id="SSF100950">
    <property type="entry name" value="NagB/RpiA/CoA transferase-like"/>
    <property type="match status" value="1"/>
</dbReference>
<protein>
    <submittedName>
        <fullName evidence="4">Glucosamine-6-phosphate deaminase</fullName>
    </submittedName>
</protein>
<dbReference type="InterPro" id="IPR018321">
    <property type="entry name" value="Glucosamine6P_isomerase_CS"/>
</dbReference>
<evidence type="ECO:0000259" key="3">
    <source>
        <dbReference type="Pfam" id="PF01182"/>
    </source>
</evidence>
<dbReference type="CDD" id="cd01399">
    <property type="entry name" value="GlcN6P_deaminase"/>
    <property type="match status" value="1"/>
</dbReference>
<keyword evidence="2" id="KW-0119">Carbohydrate metabolism</keyword>
<dbReference type="GO" id="GO:0006043">
    <property type="term" value="P:glucosamine catabolic process"/>
    <property type="evidence" value="ECO:0007669"/>
    <property type="project" value="TreeGrafter"/>
</dbReference>
<dbReference type="Proteomes" id="UP000674938">
    <property type="component" value="Unassembled WGS sequence"/>
</dbReference>
<evidence type="ECO:0000256" key="2">
    <source>
        <dbReference type="ARBA" id="ARBA00023277"/>
    </source>
</evidence>
<dbReference type="PANTHER" id="PTHR11280:SF5">
    <property type="entry name" value="GLUCOSAMINE-6-PHOSPHATE ISOMERASE"/>
    <property type="match status" value="1"/>
</dbReference>